<gene>
    <name evidence="1" type="ORF">ON006_17500</name>
</gene>
<dbReference type="Pfam" id="PF04365">
    <property type="entry name" value="BrnT_toxin"/>
    <property type="match status" value="1"/>
</dbReference>
<keyword evidence="2" id="KW-1185">Reference proteome</keyword>
<dbReference type="Gene3D" id="3.10.450.530">
    <property type="entry name" value="Ribonuclease toxin, BrnT, of type II toxin-antitoxin system"/>
    <property type="match status" value="1"/>
</dbReference>
<name>A0A9E8N7X5_9BACT</name>
<accession>A0A9E8N7X5</accession>
<evidence type="ECO:0000313" key="2">
    <source>
        <dbReference type="Proteomes" id="UP001164653"/>
    </source>
</evidence>
<organism evidence="1 2">
    <name type="scientific">Dyadobacter pollutisoli</name>
    <dbReference type="NCBI Taxonomy" id="2910158"/>
    <lineage>
        <taxon>Bacteria</taxon>
        <taxon>Pseudomonadati</taxon>
        <taxon>Bacteroidota</taxon>
        <taxon>Cytophagia</taxon>
        <taxon>Cytophagales</taxon>
        <taxon>Spirosomataceae</taxon>
        <taxon>Dyadobacter</taxon>
    </lineage>
</organism>
<dbReference type="InterPro" id="IPR007460">
    <property type="entry name" value="BrnT_toxin"/>
</dbReference>
<evidence type="ECO:0000313" key="1">
    <source>
        <dbReference type="EMBL" id="WAC09549.1"/>
    </source>
</evidence>
<dbReference type="InterPro" id="IPR038573">
    <property type="entry name" value="BrnT_sf"/>
</dbReference>
<sequence>MAPLKFDWDGGNLMKSVDKHLIENVEAESMFDDPKKLVIMSQRSREIRYLCIAKSNRNRLLSSYFIIRNGKVRIIGTRVARKSEKQDYEDAND</sequence>
<reference evidence="1" key="1">
    <citation type="submission" date="2022-11" db="EMBL/GenBank/DDBJ databases">
        <title>Dyadobacter pollutisoli sp. nov., isolated from plastic dumped soil.</title>
        <authorList>
            <person name="Kim J.M."/>
            <person name="Kim K.R."/>
            <person name="Lee J.K."/>
            <person name="Hao L."/>
            <person name="Jeon C.O."/>
        </authorList>
    </citation>
    <scope>NUCLEOTIDE SEQUENCE</scope>
    <source>
        <strain evidence="1">U1</strain>
    </source>
</reference>
<dbReference type="RefSeq" id="WP_244820665.1">
    <property type="nucleotide sequence ID" value="NZ_CP112998.1"/>
</dbReference>
<proteinExistence type="predicted"/>
<dbReference type="AlphaFoldDB" id="A0A9E8N7X5"/>
<dbReference type="KEGG" id="dpf:ON006_17500"/>
<protein>
    <submittedName>
        <fullName evidence="1">BrnT family toxin</fullName>
    </submittedName>
</protein>
<dbReference type="EMBL" id="CP112998">
    <property type="protein sequence ID" value="WAC09549.1"/>
    <property type="molecule type" value="Genomic_DNA"/>
</dbReference>
<dbReference type="Proteomes" id="UP001164653">
    <property type="component" value="Chromosome"/>
</dbReference>